<name>A0A8X6XGV1_9ARAC</name>
<evidence type="ECO:0000256" key="1">
    <source>
        <dbReference type="SAM" id="Coils"/>
    </source>
</evidence>
<dbReference type="OrthoDB" id="6436661at2759"/>
<dbReference type="Proteomes" id="UP000886998">
    <property type="component" value="Unassembled WGS sequence"/>
</dbReference>
<sequence length="142" mass="16312">MKTLIRQCIDKDDALILIEKRLKETEKNYNESNKKCLLLEQKNEKLVKNLDDITKKYENTVQELTAANTSITELKQVKKKDDSIISDLEKRLSQTVEQKTKLKSKLDAANLDDKSAKISSQKEIEELTESNKLLGRQKSEAS</sequence>
<comment type="caution">
    <text evidence="2">The sequence shown here is derived from an EMBL/GenBank/DDBJ whole genome shotgun (WGS) entry which is preliminary data.</text>
</comment>
<evidence type="ECO:0000313" key="2">
    <source>
        <dbReference type="EMBL" id="GFY52437.1"/>
    </source>
</evidence>
<dbReference type="SUPFAM" id="SSF90257">
    <property type="entry name" value="Myosin rod fragments"/>
    <property type="match status" value="1"/>
</dbReference>
<proteinExistence type="predicted"/>
<dbReference type="EMBL" id="BMAV01008692">
    <property type="protein sequence ID" value="GFY52437.1"/>
    <property type="molecule type" value="Genomic_DNA"/>
</dbReference>
<keyword evidence="1" id="KW-0175">Coiled coil</keyword>
<protein>
    <submittedName>
        <fullName evidence="2">Uncharacterized protein</fullName>
    </submittedName>
</protein>
<accession>A0A8X6XGV1</accession>
<feature type="coiled-coil region" evidence="1">
    <location>
        <begin position="15"/>
        <end position="105"/>
    </location>
</feature>
<reference evidence="2" key="1">
    <citation type="submission" date="2020-08" db="EMBL/GenBank/DDBJ databases">
        <title>Multicomponent nature underlies the extraordinary mechanical properties of spider dragline silk.</title>
        <authorList>
            <person name="Kono N."/>
            <person name="Nakamura H."/>
            <person name="Mori M."/>
            <person name="Yoshida Y."/>
            <person name="Ohtoshi R."/>
            <person name="Malay A.D."/>
            <person name="Moran D.A.P."/>
            <person name="Tomita M."/>
            <person name="Numata K."/>
            <person name="Arakawa K."/>
        </authorList>
    </citation>
    <scope>NUCLEOTIDE SEQUENCE</scope>
</reference>
<evidence type="ECO:0000313" key="3">
    <source>
        <dbReference type="Proteomes" id="UP000886998"/>
    </source>
</evidence>
<keyword evidence="3" id="KW-1185">Reference proteome</keyword>
<dbReference type="AlphaFoldDB" id="A0A8X6XGV1"/>
<gene>
    <name evidence="2" type="ORF">TNIN_443131</name>
</gene>
<organism evidence="2 3">
    <name type="scientific">Trichonephila inaurata madagascariensis</name>
    <dbReference type="NCBI Taxonomy" id="2747483"/>
    <lineage>
        <taxon>Eukaryota</taxon>
        <taxon>Metazoa</taxon>
        <taxon>Ecdysozoa</taxon>
        <taxon>Arthropoda</taxon>
        <taxon>Chelicerata</taxon>
        <taxon>Arachnida</taxon>
        <taxon>Araneae</taxon>
        <taxon>Araneomorphae</taxon>
        <taxon>Entelegynae</taxon>
        <taxon>Araneoidea</taxon>
        <taxon>Nephilidae</taxon>
        <taxon>Trichonephila</taxon>
        <taxon>Trichonephila inaurata</taxon>
    </lineage>
</organism>